<dbReference type="EMBL" id="CAJOAX010000980">
    <property type="protein sequence ID" value="CAF3673293.1"/>
    <property type="molecule type" value="Genomic_DNA"/>
</dbReference>
<dbReference type="EMBL" id="CAJNOO010000025">
    <property type="protein sequence ID" value="CAF0751804.1"/>
    <property type="molecule type" value="Genomic_DNA"/>
</dbReference>
<dbReference type="OrthoDB" id="10014637at2759"/>
<dbReference type="EMBL" id="CAJNOL010000043">
    <property type="protein sequence ID" value="CAF0781087.1"/>
    <property type="molecule type" value="Genomic_DNA"/>
</dbReference>
<evidence type="ECO:0000313" key="1">
    <source>
        <dbReference type="EMBL" id="CAF0751804.1"/>
    </source>
</evidence>
<gene>
    <name evidence="2" type="ORF">JXQ802_LOCUS3228</name>
    <name evidence="3" type="ORF">OTI717_LOCUS10714</name>
    <name evidence="1" type="ORF">RFH988_LOCUS1337</name>
</gene>
<evidence type="ECO:0000313" key="3">
    <source>
        <dbReference type="EMBL" id="CAF3673293.1"/>
    </source>
</evidence>
<proteinExistence type="predicted"/>
<accession>A0A813RDS4</accession>
<organism evidence="2 4">
    <name type="scientific">Rotaria sordida</name>
    <dbReference type="NCBI Taxonomy" id="392033"/>
    <lineage>
        <taxon>Eukaryota</taxon>
        <taxon>Metazoa</taxon>
        <taxon>Spiralia</taxon>
        <taxon>Gnathifera</taxon>
        <taxon>Rotifera</taxon>
        <taxon>Eurotatoria</taxon>
        <taxon>Bdelloidea</taxon>
        <taxon>Philodinida</taxon>
        <taxon>Philodinidae</taxon>
        <taxon>Rotaria</taxon>
    </lineage>
</organism>
<reference evidence="2" key="1">
    <citation type="submission" date="2021-02" db="EMBL/GenBank/DDBJ databases">
        <authorList>
            <person name="Nowell W R."/>
        </authorList>
    </citation>
    <scope>NUCLEOTIDE SEQUENCE</scope>
</reference>
<dbReference type="Proteomes" id="UP000663882">
    <property type="component" value="Unassembled WGS sequence"/>
</dbReference>
<protein>
    <submittedName>
        <fullName evidence="2">Uncharacterized protein</fullName>
    </submittedName>
</protein>
<keyword evidence="4" id="KW-1185">Reference proteome</keyword>
<name>A0A813RDS4_9BILA</name>
<evidence type="ECO:0000313" key="4">
    <source>
        <dbReference type="Proteomes" id="UP000663870"/>
    </source>
</evidence>
<dbReference type="Proteomes" id="UP000663870">
    <property type="component" value="Unassembled WGS sequence"/>
</dbReference>
<evidence type="ECO:0000313" key="2">
    <source>
        <dbReference type="EMBL" id="CAF0781087.1"/>
    </source>
</evidence>
<comment type="caution">
    <text evidence="2">The sequence shown here is derived from an EMBL/GenBank/DDBJ whole genome shotgun (WGS) entry which is preliminary data.</text>
</comment>
<sequence>MAKCENFDITNERAFSVLSQSIAELQSLGSDVGIERKARPASMWRSERSRSMNNDRQQEGLPLIKQTTDIARRAMNLIVNCVQLCALYASQRSRCFSSFSSAISYIREQRGLCKPAQHLLLQWQRNVMLIDLFINNEGLYCNRRIAQDMFDVCMETFDWLRSISNNNK</sequence>
<dbReference type="AlphaFoldDB" id="A0A813RDS4"/>
<dbReference type="Proteomes" id="UP000663823">
    <property type="component" value="Unassembled WGS sequence"/>
</dbReference>